<protein>
    <submittedName>
        <fullName evidence="2">Uncharacterized protein</fullName>
    </submittedName>
</protein>
<feature type="region of interest" description="Disordered" evidence="1">
    <location>
        <begin position="1"/>
        <end position="116"/>
    </location>
</feature>
<dbReference type="EMBL" id="BAABHW010000001">
    <property type="protein sequence ID" value="GAA5067480.1"/>
    <property type="molecule type" value="Genomic_DNA"/>
</dbReference>
<accession>A0ABP9KX43</accession>
<evidence type="ECO:0000313" key="2">
    <source>
        <dbReference type="EMBL" id="GAA5067480.1"/>
    </source>
</evidence>
<proteinExistence type="predicted"/>
<organism evidence="2 3">
    <name type="scientific">[Roseibacterium] beibuensis</name>
    <dbReference type="NCBI Taxonomy" id="1193142"/>
    <lineage>
        <taxon>Bacteria</taxon>
        <taxon>Pseudomonadati</taxon>
        <taxon>Pseudomonadota</taxon>
        <taxon>Alphaproteobacteria</taxon>
        <taxon>Rhodobacterales</taxon>
        <taxon>Roseobacteraceae</taxon>
        <taxon>Roseicyclus</taxon>
    </lineage>
</organism>
<feature type="compositionally biased region" description="Pro residues" evidence="1">
    <location>
        <begin position="63"/>
        <end position="72"/>
    </location>
</feature>
<comment type="caution">
    <text evidence="2">The sequence shown here is derived from an EMBL/GenBank/DDBJ whole genome shotgun (WGS) entry which is preliminary data.</text>
</comment>
<evidence type="ECO:0000313" key="3">
    <source>
        <dbReference type="Proteomes" id="UP001499910"/>
    </source>
</evidence>
<sequence length="116" mass="11624">MLTMPFPPVTAGSAAPVMGPASPNTPPPGTPTETGRQAVTPASDATPADMRQAPCGTNGVEPLDPPADPPPVKGLGIPPLDVTRVGDSDSPEARPRTPAEALFAARLDGAPKRDGA</sequence>
<name>A0ABP9KX43_9RHOB</name>
<evidence type="ECO:0000256" key="1">
    <source>
        <dbReference type="SAM" id="MobiDB-lite"/>
    </source>
</evidence>
<keyword evidence="3" id="KW-1185">Reference proteome</keyword>
<feature type="compositionally biased region" description="Basic and acidic residues" evidence="1">
    <location>
        <begin position="84"/>
        <end position="97"/>
    </location>
</feature>
<gene>
    <name evidence="2" type="ORF">GCM10023209_07220</name>
</gene>
<reference evidence="3" key="1">
    <citation type="journal article" date="2019" name="Int. J. Syst. Evol. Microbiol.">
        <title>The Global Catalogue of Microorganisms (GCM) 10K type strain sequencing project: providing services to taxonomists for standard genome sequencing and annotation.</title>
        <authorList>
            <consortium name="The Broad Institute Genomics Platform"/>
            <consortium name="The Broad Institute Genome Sequencing Center for Infectious Disease"/>
            <person name="Wu L."/>
            <person name="Ma J."/>
        </authorList>
    </citation>
    <scope>NUCLEOTIDE SEQUENCE [LARGE SCALE GENOMIC DNA]</scope>
    <source>
        <strain evidence="3">JCM 18015</strain>
    </source>
</reference>
<dbReference type="Proteomes" id="UP001499910">
    <property type="component" value="Unassembled WGS sequence"/>
</dbReference>